<sequence length="255" mass="28918">MKAIRTIPLALLLAAAILLTGGRRIDLRPAMAQFDQALIPAMDYAMQGNSDQAKKAVFFLEHRWQRLRGQLQGRFPAEEPQLCRIDEWLADAYYAIDANCPYLAANQMEHAKYELMVLRGLYDIPYYLDGLYDFQGGLEVLAEAACDEQLCLMEWGEVEHLALGLQREWRQLMLGPEDPAVYGFDKEGLAQLRFEQRQVAEALQTFLQATAQGSRAHIEGPARQLQAEFMDVLRKFGDYRGTQSFFAGQGATEVF</sequence>
<keyword evidence="2" id="KW-1185">Reference proteome</keyword>
<reference evidence="1 2" key="1">
    <citation type="submission" date="2019-08" db="EMBL/GenBank/DDBJ databases">
        <title>Genome of Phaeodactylibacter luteus.</title>
        <authorList>
            <person name="Bowman J.P."/>
        </authorList>
    </citation>
    <scope>NUCLEOTIDE SEQUENCE [LARGE SCALE GENOMIC DNA]</scope>
    <source>
        <strain evidence="1 2">KCTC 42180</strain>
    </source>
</reference>
<protein>
    <submittedName>
        <fullName evidence="1">Uncharacterized protein</fullName>
    </submittedName>
</protein>
<evidence type="ECO:0000313" key="2">
    <source>
        <dbReference type="Proteomes" id="UP000321580"/>
    </source>
</evidence>
<comment type="caution">
    <text evidence="1">The sequence shown here is derived from an EMBL/GenBank/DDBJ whole genome shotgun (WGS) entry which is preliminary data.</text>
</comment>
<dbReference type="Proteomes" id="UP000321580">
    <property type="component" value="Unassembled WGS sequence"/>
</dbReference>
<name>A0A5C6RVU2_9BACT</name>
<dbReference type="OrthoDB" id="1493440at2"/>
<organism evidence="1 2">
    <name type="scientific">Phaeodactylibacter luteus</name>
    <dbReference type="NCBI Taxonomy" id="1564516"/>
    <lineage>
        <taxon>Bacteria</taxon>
        <taxon>Pseudomonadati</taxon>
        <taxon>Bacteroidota</taxon>
        <taxon>Saprospiria</taxon>
        <taxon>Saprospirales</taxon>
        <taxon>Haliscomenobacteraceae</taxon>
        <taxon>Phaeodactylibacter</taxon>
    </lineage>
</organism>
<dbReference type="RefSeq" id="WP_147166492.1">
    <property type="nucleotide sequence ID" value="NZ_VOOR01000008.1"/>
</dbReference>
<proteinExistence type="predicted"/>
<evidence type="ECO:0000313" key="1">
    <source>
        <dbReference type="EMBL" id="TXB66323.1"/>
    </source>
</evidence>
<dbReference type="EMBL" id="VOOR01000008">
    <property type="protein sequence ID" value="TXB66323.1"/>
    <property type="molecule type" value="Genomic_DNA"/>
</dbReference>
<gene>
    <name evidence="1" type="ORF">FRY97_05785</name>
</gene>
<accession>A0A5C6RVU2</accession>
<dbReference type="AlphaFoldDB" id="A0A5C6RVU2"/>